<reference evidence="7" key="1">
    <citation type="submission" date="2021-12" db="EMBL/GenBank/DDBJ databases">
        <title>Alicyclobacillaceae gen. nov., sp. nov., isolated from chalcocite enrichment system.</title>
        <authorList>
            <person name="Jiang Z."/>
        </authorList>
    </citation>
    <scope>NUCLEOTIDE SEQUENCE</scope>
    <source>
        <strain evidence="7">MYW30-H2</strain>
    </source>
</reference>
<organism evidence="7 8">
    <name type="scientific">Fodinisporobacter ferrooxydans</name>
    <dbReference type="NCBI Taxonomy" id="2901836"/>
    <lineage>
        <taxon>Bacteria</taxon>
        <taxon>Bacillati</taxon>
        <taxon>Bacillota</taxon>
        <taxon>Bacilli</taxon>
        <taxon>Bacillales</taxon>
        <taxon>Alicyclobacillaceae</taxon>
        <taxon>Fodinisporobacter</taxon>
    </lineage>
</organism>
<name>A0ABY4CMG2_9BACL</name>
<dbReference type="EMBL" id="CP089291">
    <property type="protein sequence ID" value="UOF91484.1"/>
    <property type="molecule type" value="Genomic_DNA"/>
</dbReference>
<dbReference type="CDD" id="cd03220">
    <property type="entry name" value="ABC_KpsT_Wzt"/>
    <property type="match status" value="1"/>
</dbReference>
<keyword evidence="5" id="KW-1278">Translocase</keyword>
<dbReference type="InterPro" id="IPR050683">
    <property type="entry name" value="Bact_Polysacc_Export_ATP-bd"/>
</dbReference>
<dbReference type="InterPro" id="IPR003593">
    <property type="entry name" value="AAA+_ATPase"/>
</dbReference>
<evidence type="ECO:0000313" key="7">
    <source>
        <dbReference type="EMBL" id="UOF91484.1"/>
    </source>
</evidence>
<feature type="domain" description="ABC transporter" evidence="6">
    <location>
        <begin position="5"/>
        <end position="246"/>
    </location>
</feature>
<keyword evidence="2" id="KW-0813">Transport</keyword>
<dbReference type="Pfam" id="PF00005">
    <property type="entry name" value="ABC_tran"/>
    <property type="match status" value="1"/>
</dbReference>
<dbReference type="SMART" id="SM00382">
    <property type="entry name" value="AAA"/>
    <property type="match status" value="1"/>
</dbReference>
<keyword evidence="8" id="KW-1185">Reference proteome</keyword>
<dbReference type="PROSITE" id="PS50893">
    <property type="entry name" value="ABC_TRANSPORTER_2"/>
    <property type="match status" value="1"/>
</dbReference>
<dbReference type="Proteomes" id="UP000830167">
    <property type="component" value="Chromosome"/>
</dbReference>
<gene>
    <name evidence="7" type="ORF">LSG31_04320</name>
</gene>
<dbReference type="InterPro" id="IPR003439">
    <property type="entry name" value="ABC_transporter-like_ATP-bd"/>
</dbReference>
<proteinExistence type="inferred from homology"/>
<evidence type="ECO:0000313" key="8">
    <source>
        <dbReference type="Proteomes" id="UP000830167"/>
    </source>
</evidence>
<evidence type="ECO:0000256" key="3">
    <source>
        <dbReference type="ARBA" id="ARBA00022741"/>
    </source>
</evidence>
<dbReference type="Gene3D" id="3.40.50.300">
    <property type="entry name" value="P-loop containing nucleotide triphosphate hydrolases"/>
    <property type="match status" value="1"/>
</dbReference>
<dbReference type="GO" id="GO:0005524">
    <property type="term" value="F:ATP binding"/>
    <property type="evidence" value="ECO:0007669"/>
    <property type="project" value="UniProtKB-KW"/>
</dbReference>
<evidence type="ECO:0000259" key="6">
    <source>
        <dbReference type="PROSITE" id="PS50893"/>
    </source>
</evidence>
<evidence type="ECO:0000256" key="5">
    <source>
        <dbReference type="ARBA" id="ARBA00022967"/>
    </source>
</evidence>
<dbReference type="InterPro" id="IPR027417">
    <property type="entry name" value="P-loop_NTPase"/>
</dbReference>
<accession>A0ABY4CMG2</accession>
<evidence type="ECO:0000256" key="1">
    <source>
        <dbReference type="ARBA" id="ARBA00005417"/>
    </source>
</evidence>
<dbReference type="PANTHER" id="PTHR46743:SF2">
    <property type="entry name" value="TEICHOIC ACIDS EXPORT ATP-BINDING PROTEIN TAGH"/>
    <property type="match status" value="1"/>
</dbReference>
<evidence type="ECO:0000256" key="4">
    <source>
        <dbReference type="ARBA" id="ARBA00022840"/>
    </source>
</evidence>
<keyword evidence="3" id="KW-0547">Nucleotide-binding</keyword>
<keyword evidence="4 7" id="KW-0067">ATP-binding</keyword>
<comment type="similarity">
    <text evidence="1">Belongs to the ABC transporter superfamily.</text>
</comment>
<dbReference type="PANTHER" id="PTHR46743">
    <property type="entry name" value="TEICHOIC ACIDS EXPORT ATP-BINDING PROTEIN TAGH"/>
    <property type="match status" value="1"/>
</dbReference>
<dbReference type="SUPFAM" id="SSF52540">
    <property type="entry name" value="P-loop containing nucleoside triphosphate hydrolases"/>
    <property type="match status" value="1"/>
</dbReference>
<sequence length="248" mass="27875">METAIKVKNVTKKFRIYQEKNSTLKERLVYAGRTKFKEFFALDNVSVDIPKGKTVGLIGKNGSGKSTLLKLISRILYPNSGEIKVYGRVSSLLELGAGFHPDFTGRENIYMNASIMGLSKKEIDKKLNEIISFSELEDFIDNPVRSYSSGMYTRLAFSVAISVEPDILLIDEVLAVGDYSFQIKCLDRIKLLKNAGVTIVIVSHDHNVIKELCDLVVWLKHGKIMNYGNPNEVVEQYLEDLCKVNTSV</sequence>
<evidence type="ECO:0000256" key="2">
    <source>
        <dbReference type="ARBA" id="ARBA00022448"/>
    </source>
</evidence>
<dbReference type="RefSeq" id="WP_347438175.1">
    <property type="nucleotide sequence ID" value="NZ_CP089291.1"/>
</dbReference>
<dbReference type="InterPro" id="IPR015860">
    <property type="entry name" value="ABC_transpr_TagH-like"/>
</dbReference>
<protein>
    <submittedName>
        <fullName evidence="7">ABC transporter ATP-binding protein</fullName>
    </submittedName>
</protein>